<gene>
    <name evidence="2" type="ORF">TrRE_jg6901</name>
</gene>
<feature type="non-terminal residue" evidence="2">
    <location>
        <position position="1"/>
    </location>
</feature>
<feature type="non-terminal residue" evidence="2">
    <location>
        <position position="136"/>
    </location>
</feature>
<feature type="compositionally biased region" description="Gly residues" evidence="1">
    <location>
        <begin position="65"/>
        <end position="77"/>
    </location>
</feature>
<keyword evidence="3" id="KW-1185">Reference proteome</keyword>
<evidence type="ECO:0000256" key="1">
    <source>
        <dbReference type="SAM" id="MobiDB-lite"/>
    </source>
</evidence>
<sequence>VLAIHGDLLTAAQLHGMGKEASGTTLPPLAVRYRDGGWCNGVGDIFWVGSAAKYSVYQATGGRGGTWEGGGAEGGGRGGEDYRSRMDGVLSSLPPAARASVADVHVSLGLQLEDSGLVGLARDHFRSARHFGGGVE</sequence>
<reference evidence="2" key="1">
    <citation type="submission" date="2022-07" db="EMBL/GenBank/DDBJ databases">
        <title>Genome analysis of Parmales, a sister group of diatoms, reveals the evolutionary specialization of diatoms from phago-mixotrophs to photoautotrophs.</title>
        <authorList>
            <person name="Ban H."/>
            <person name="Sato S."/>
            <person name="Yoshikawa S."/>
            <person name="Kazumasa Y."/>
            <person name="Nakamura Y."/>
            <person name="Ichinomiya M."/>
            <person name="Saitoh K."/>
            <person name="Sato N."/>
            <person name="Blanc-Mathieu R."/>
            <person name="Endo H."/>
            <person name="Kuwata A."/>
            <person name="Ogata H."/>
        </authorList>
    </citation>
    <scope>NUCLEOTIDE SEQUENCE</scope>
</reference>
<accession>A0A9W7CF13</accession>
<evidence type="ECO:0000313" key="3">
    <source>
        <dbReference type="Proteomes" id="UP001165082"/>
    </source>
</evidence>
<comment type="caution">
    <text evidence="2">The sequence shown here is derived from an EMBL/GenBank/DDBJ whole genome shotgun (WGS) entry which is preliminary data.</text>
</comment>
<organism evidence="2 3">
    <name type="scientific">Triparma retinervis</name>
    <dbReference type="NCBI Taxonomy" id="2557542"/>
    <lineage>
        <taxon>Eukaryota</taxon>
        <taxon>Sar</taxon>
        <taxon>Stramenopiles</taxon>
        <taxon>Ochrophyta</taxon>
        <taxon>Bolidophyceae</taxon>
        <taxon>Parmales</taxon>
        <taxon>Triparmaceae</taxon>
        <taxon>Triparma</taxon>
    </lineage>
</organism>
<feature type="region of interest" description="Disordered" evidence="1">
    <location>
        <begin position="65"/>
        <end position="85"/>
    </location>
</feature>
<evidence type="ECO:0000313" key="2">
    <source>
        <dbReference type="EMBL" id="GMI08762.1"/>
    </source>
</evidence>
<dbReference type="Proteomes" id="UP001165082">
    <property type="component" value="Unassembled WGS sequence"/>
</dbReference>
<name>A0A9W7CF13_9STRA</name>
<dbReference type="EMBL" id="BRXZ01000280">
    <property type="protein sequence ID" value="GMI08762.1"/>
    <property type="molecule type" value="Genomic_DNA"/>
</dbReference>
<protein>
    <submittedName>
        <fullName evidence="2">Uncharacterized protein</fullName>
    </submittedName>
</protein>
<dbReference type="AlphaFoldDB" id="A0A9W7CF13"/>
<proteinExistence type="predicted"/>